<dbReference type="PANTHER" id="PTHR35149">
    <property type="entry name" value="SLL5132 PROTEIN"/>
    <property type="match status" value="1"/>
</dbReference>
<evidence type="ECO:0000259" key="1">
    <source>
        <dbReference type="Pfam" id="PF03235"/>
    </source>
</evidence>
<dbReference type="Pfam" id="PF07510">
    <property type="entry name" value="GmrSD_C"/>
    <property type="match status" value="1"/>
</dbReference>
<evidence type="ECO:0000259" key="2">
    <source>
        <dbReference type="Pfam" id="PF07510"/>
    </source>
</evidence>
<dbReference type="AlphaFoldDB" id="A0A418PVF3"/>
<reference evidence="3 4" key="1">
    <citation type="submission" date="2018-09" db="EMBL/GenBank/DDBJ databases">
        <authorList>
            <person name="Wang X."/>
            <person name="Du Z."/>
        </authorList>
    </citation>
    <scope>NUCLEOTIDE SEQUENCE [LARGE SCALE GENOMIC DNA]</scope>
    <source>
        <strain evidence="3 4">N3</strain>
    </source>
</reference>
<dbReference type="InterPro" id="IPR004919">
    <property type="entry name" value="GmrSD_N"/>
</dbReference>
<dbReference type="EMBL" id="QXML01000002">
    <property type="protein sequence ID" value="RIW17493.1"/>
    <property type="molecule type" value="Genomic_DNA"/>
</dbReference>
<comment type="caution">
    <text evidence="3">The sequence shown here is derived from an EMBL/GenBank/DDBJ whole genome shotgun (WGS) entry which is preliminary data.</text>
</comment>
<protein>
    <submittedName>
        <fullName evidence="3">DUF262 domain-containing protein</fullName>
    </submittedName>
</protein>
<sequence>MSAINLTELFNTKIFRIPDYQRGYAWEDKQLGELWDDLDEIPAVNGELKKHYTGTIFLEETKPAETDSWLSNVKFFNVVDGQQRLTTISILLYELLKATEIGYAEKKKDKLIETFIYEPNMSGESKVYKFSYAFTDKNYNFLHHSIFEDNKVVLNQGHLNHYTKNLANAKSFFREKISKLDDEQKNLLFKKITTALQFDIRTIEKDLDVQAVFETMNNRGKPLSTLEKLKNRLIYLTEKLTNPDEDKKVLRKKINDAWGKIYTCLAQNPEQILDEDMFLSAHLSLYRKPVESTFSEKVAEEKVFQMFCNKPEKYDLDESGKKEEPITYNKIDDYILKLSELAPIWYQVHNSNSKLIKRILTLDSRKDIKIFLALILLKSNDILTQTKTFENLEKILFRNRVPGIWIMDERTTASWARDIYNEEDTIEGINKKQEDLLNTVVAIPNIIKSFKSLFTYERGAKGFHRWGALKYFLFEYEEYLKQKAKETNDKVTIDDFYETTIEHIIPQQFWDNWQDTVNSFTDGLAADDIEQARKVLINTLGNLTILKNGKNSSLGNKSWKDKKERFRTGSYNEIDISSHDTWAKDKIAERGIKMLRFLETKISGLNFTEDDIEKTLFYEDYIINKIYDRSPAANSGLV</sequence>
<dbReference type="Proteomes" id="UP000283522">
    <property type="component" value="Unassembled WGS sequence"/>
</dbReference>
<name>A0A418PVF3_9BACT</name>
<dbReference type="Pfam" id="PF03235">
    <property type="entry name" value="GmrSD_N"/>
    <property type="match status" value="1"/>
</dbReference>
<gene>
    <name evidence="3" type="ORF">D0X99_07155</name>
</gene>
<dbReference type="PANTHER" id="PTHR35149:SF1">
    <property type="entry name" value="DUF5655 DOMAIN-CONTAINING PROTEIN"/>
    <property type="match status" value="1"/>
</dbReference>
<organism evidence="3 4">
    <name type="scientific">Algoriphagus lacus</name>
    <dbReference type="NCBI Taxonomy" id="2056311"/>
    <lineage>
        <taxon>Bacteria</taxon>
        <taxon>Pseudomonadati</taxon>
        <taxon>Bacteroidota</taxon>
        <taxon>Cytophagia</taxon>
        <taxon>Cytophagales</taxon>
        <taxon>Cyclobacteriaceae</taxon>
        <taxon>Algoriphagus</taxon>
    </lineage>
</organism>
<dbReference type="OrthoDB" id="9798761at2"/>
<evidence type="ECO:0000313" key="4">
    <source>
        <dbReference type="Proteomes" id="UP000283522"/>
    </source>
</evidence>
<feature type="domain" description="GmrSD restriction endonucleases C-terminal" evidence="2">
    <location>
        <begin position="448"/>
        <end position="596"/>
    </location>
</feature>
<accession>A0A418PVF3</accession>
<evidence type="ECO:0000313" key="3">
    <source>
        <dbReference type="EMBL" id="RIW17493.1"/>
    </source>
</evidence>
<dbReference type="RefSeq" id="WP_119476930.1">
    <property type="nucleotide sequence ID" value="NZ_QXML01000002.1"/>
</dbReference>
<keyword evidence="4" id="KW-1185">Reference proteome</keyword>
<feature type="domain" description="GmrSD restriction endonucleases N-terminal" evidence="1">
    <location>
        <begin position="7"/>
        <end position="233"/>
    </location>
</feature>
<proteinExistence type="predicted"/>
<dbReference type="InterPro" id="IPR011089">
    <property type="entry name" value="GmrSD_C"/>
</dbReference>